<keyword evidence="2" id="KW-0732">Signal</keyword>
<evidence type="ECO:0000313" key="4">
    <source>
        <dbReference type="Proteomes" id="UP000460317"/>
    </source>
</evidence>
<feature type="chain" id="PRO_5029605834" description="Surface protein" evidence="2">
    <location>
        <begin position="24"/>
        <end position="981"/>
    </location>
</feature>
<evidence type="ECO:0000313" key="3">
    <source>
        <dbReference type="EMBL" id="KAB4451053.1"/>
    </source>
</evidence>
<sequence length="981" mass="107764">MKKKFIRVMFFGALALATGASFVGCKDYDDDIDAVNARVDGLEKSLSELQKEVGGCVKSVVYNPITGVLTVTGGNNESFTLPMPKDVPEYTLDVKTEGNVVTITLMQDGKAVGKVGTITLPKVETPDIPESFDPSKLTVKDGYIYYDGTKTEAALPAASACSCSIMAITNESGDIIGYTISAPDKTTGEMTSATFSIIDALPLKGLVFRPECYVSGIPATNVYSIDYNRWVLADSKAEVSETGEVYKEDDSEKYEGSEILPQVWAYYHMNPSSVSMDQIETLAFTSDDKVNYTRASVIVPTADKAKSLVAEVDGQRLLKVAMTLDRDKMPEKQLIPVFALQAQAKVSEEKTIVTSGYATVHKSELTDFVLKTTKVKTPAEGETPAVYEDVVLYGQDITRAGAKNDNAGKAAEAITELADYTVNYKATFDLTNVIKVYYKEGSEEVLLTEEKLNDFGLKVVYEASNYLGGKANEDKTPQNTFINTTEAAKGIVDPEFEGKESDNTIGRKPLIRVSLINTANNEVLTVGWVKTEIERGDVKPIEITAFDKGTYYYGCEDFTGKLDYLDMNKVYDQVKMSKEEFHKAYTYDKSASMDKDVCTGVVEETTTAPVTATNLFEWTVTPAEAKTIIDDDKKANEMKAIVVYKSNDGTRADVVITMTAKIAVASGTIKNDCKRESYWFENYTYVKADVSQPKADAVKYADFKINLFNMFKDNKVVVSDVDVKNFTSFKDPAIKFIFSEKNADKTVKIGKVIYTFQVVGGTKLQACTDYDAEKGTGTFSDVATIDGNGVLTYAETGIAKALLNKSAYNEDPFTAKVEIVASAEDCPTTLLPLTGNTFDVKFLRPINIVALSNATLQDAKENAKIDLNKMFKLTDWRGKDFLAKDPNYYSYYGVTVDNVVVDADQITTNMDGGEAKPVDPELLSISYIKSTDITKSLGTITYNNNKQAVSKEFKLFIPVTVKYTFGEQSTVVELTITPTHP</sequence>
<keyword evidence="1" id="KW-0175">Coiled coil</keyword>
<reference evidence="3 4" key="1">
    <citation type="journal article" date="2019" name="Nat. Med.">
        <title>A library of human gut bacterial isolates paired with longitudinal multiomics data enables mechanistic microbiome research.</title>
        <authorList>
            <person name="Poyet M."/>
            <person name="Groussin M."/>
            <person name="Gibbons S.M."/>
            <person name="Avila-Pacheco J."/>
            <person name="Jiang X."/>
            <person name="Kearney S.M."/>
            <person name="Perrotta A.R."/>
            <person name="Berdy B."/>
            <person name="Zhao S."/>
            <person name="Lieberman T.D."/>
            <person name="Swanson P.K."/>
            <person name="Smith M."/>
            <person name="Roesemann S."/>
            <person name="Alexander J.E."/>
            <person name="Rich S.A."/>
            <person name="Livny J."/>
            <person name="Vlamakis H."/>
            <person name="Clish C."/>
            <person name="Bullock K."/>
            <person name="Deik A."/>
            <person name="Scott J."/>
            <person name="Pierce K.A."/>
            <person name="Xavier R.J."/>
            <person name="Alm E.J."/>
        </authorList>
    </citation>
    <scope>NUCLEOTIDE SEQUENCE [LARGE SCALE GENOMIC DNA]</scope>
    <source>
        <strain evidence="3 4">BIOML-A165</strain>
    </source>
</reference>
<name>A0A7J5JI92_BACT4</name>
<dbReference type="AlphaFoldDB" id="A0A7J5JI92"/>
<evidence type="ECO:0000256" key="2">
    <source>
        <dbReference type="SAM" id="SignalP"/>
    </source>
</evidence>
<feature type="coiled-coil region" evidence="1">
    <location>
        <begin position="25"/>
        <end position="52"/>
    </location>
</feature>
<dbReference type="Proteomes" id="UP000460317">
    <property type="component" value="Unassembled WGS sequence"/>
</dbReference>
<evidence type="ECO:0008006" key="5">
    <source>
        <dbReference type="Google" id="ProtNLM"/>
    </source>
</evidence>
<feature type="signal peptide" evidence="2">
    <location>
        <begin position="1"/>
        <end position="23"/>
    </location>
</feature>
<organism evidence="3 4">
    <name type="scientific">Bacteroides thetaiotaomicron</name>
    <dbReference type="NCBI Taxonomy" id="818"/>
    <lineage>
        <taxon>Bacteria</taxon>
        <taxon>Pseudomonadati</taxon>
        <taxon>Bacteroidota</taxon>
        <taxon>Bacteroidia</taxon>
        <taxon>Bacteroidales</taxon>
        <taxon>Bacteroidaceae</taxon>
        <taxon>Bacteroides</taxon>
    </lineage>
</organism>
<comment type="caution">
    <text evidence="3">The sequence shown here is derived from an EMBL/GenBank/DDBJ whole genome shotgun (WGS) entry which is preliminary data.</text>
</comment>
<protein>
    <recommendedName>
        <fullName evidence="5">Surface protein</fullName>
    </recommendedName>
</protein>
<gene>
    <name evidence="3" type="ORF">GAN93_15130</name>
</gene>
<dbReference type="PROSITE" id="PS51257">
    <property type="entry name" value="PROKAR_LIPOPROTEIN"/>
    <property type="match status" value="1"/>
</dbReference>
<dbReference type="RefSeq" id="WP_016269877.1">
    <property type="nucleotide sequence ID" value="NZ_JANUMW010000001.1"/>
</dbReference>
<accession>A0A7J5JI92</accession>
<dbReference type="EMBL" id="WCSB01000013">
    <property type="protein sequence ID" value="KAB4451053.1"/>
    <property type="molecule type" value="Genomic_DNA"/>
</dbReference>
<proteinExistence type="predicted"/>
<evidence type="ECO:0000256" key="1">
    <source>
        <dbReference type="SAM" id="Coils"/>
    </source>
</evidence>